<dbReference type="Pfam" id="PF08905">
    <property type="entry name" value="DUF1850"/>
    <property type="match status" value="1"/>
</dbReference>
<dbReference type="InterPro" id="IPR015001">
    <property type="entry name" value="DUF1850"/>
</dbReference>
<dbReference type="RefSeq" id="WP_338753117.1">
    <property type="nucleotide sequence ID" value="NZ_CP147404.1"/>
</dbReference>
<organism evidence="1 2">
    <name type="scientific">Bacillus kandeliae</name>
    <dbReference type="NCBI Taxonomy" id="3129297"/>
    <lineage>
        <taxon>Bacteria</taxon>
        <taxon>Bacillati</taxon>
        <taxon>Bacillota</taxon>
        <taxon>Bacilli</taxon>
        <taxon>Bacillales</taxon>
        <taxon>Bacillaceae</taxon>
        <taxon>Bacillus</taxon>
    </lineage>
</organism>
<sequence length="169" mass="19842">MIRKIGLLFVPLLLFSGFLFFFPYRPVIAFSFENTNELLAYLPIQTSRSFQIQYTHSIHLTDVVETYQLKDEQIVQTELQYEQFAIGMPSNAEGEEIFIKKNGKYFITNMNRVFPFIDLRIGQVKAEHQINYEGQVYRLSDHLSSGAWVRIQPKRLSLWQQLKGVNIDE</sequence>
<accession>A0ABZ2N7H2</accession>
<reference evidence="1 2" key="1">
    <citation type="submission" date="2024-02" db="EMBL/GenBank/DDBJ databases">
        <title>Seven novel Bacillus-like species.</title>
        <authorList>
            <person name="Liu G."/>
        </authorList>
    </citation>
    <scope>NUCLEOTIDE SEQUENCE [LARGE SCALE GENOMIC DNA]</scope>
    <source>
        <strain evidence="1 2">FJAT-52991</strain>
    </source>
</reference>
<proteinExistence type="predicted"/>
<dbReference type="Proteomes" id="UP001387364">
    <property type="component" value="Chromosome"/>
</dbReference>
<name>A0ABZ2N7H2_9BACI</name>
<keyword evidence="2" id="KW-1185">Reference proteome</keyword>
<gene>
    <name evidence="1" type="ORF">WDJ61_03275</name>
</gene>
<evidence type="ECO:0000313" key="2">
    <source>
        <dbReference type="Proteomes" id="UP001387364"/>
    </source>
</evidence>
<protein>
    <submittedName>
        <fullName evidence="1">DUF1850 domain-containing protein</fullName>
    </submittedName>
</protein>
<dbReference type="EMBL" id="CP147404">
    <property type="protein sequence ID" value="WXB93684.1"/>
    <property type="molecule type" value="Genomic_DNA"/>
</dbReference>
<evidence type="ECO:0000313" key="1">
    <source>
        <dbReference type="EMBL" id="WXB93684.1"/>
    </source>
</evidence>